<dbReference type="EMBL" id="AZIM01036682">
    <property type="protein sequence ID" value="ETE56174.1"/>
    <property type="molecule type" value="Genomic_DNA"/>
</dbReference>
<reference evidence="1 2" key="1">
    <citation type="journal article" date="2013" name="Proc. Natl. Acad. Sci. U.S.A.">
        <title>The king cobra genome reveals dynamic gene evolution and adaptation in the snake venom system.</title>
        <authorList>
            <person name="Vonk F.J."/>
            <person name="Casewell N.R."/>
            <person name="Henkel C.V."/>
            <person name="Heimberg A.M."/>
            <person name="Jansen H.J."/>
            <person name="McCleary R.J."/>
            <person name="Kerkkamp H.M."/>
            <person name="Vos R.A."/>
            <person name="Guerreiro I."/>
            <person name="Calvete J.J."/>
            <person name="Wuster W."/>
            <person name="Woods A.E."/>
            <person name="Logan J.M."/>
            <person name="Harrison R.A."/>
            <person name="Castoe T.A."/>
            <person name="de Koning A.P."/>
            <person name="Pollock D.D."/>
            <person name="Yandell M."/>
            <person name="Calderon D."/>
            <person name="Renjifo C."/>
            <person name="Currier R.B."/>
            <person name="Salgado D."/>
            <person name="Pla D."/>
            <person name="Sanz L."/>
            <person name="Hyder A.S."/>
            <person name="Ribeiro J.M."/>
            <person name="Arntzen J.W."/>
            <person name="van den Thillart G.E."/>
            <person name="Boetzer M."/>
            <person name="Pirovano W."/>
            <person name="Dirks R.P."/>
            <person name="Spaink H.P."/>
            <person name="Duboule D."/>
            <person name="McGlinn E."/>
            <person name="Kini R.M."/>
            <person name="Richardson M.K."/>
        </authorList>
    </citation>
    <scope>NUCLEOTIDE SEQUENCE</scope>
    <source>
        <tissue evidence="1">Blood</tissue>
    </source>
</reference>
<dbReference type="Proteomes" id="UP000018936">
    <property type="component" value="Unassembled WGS sequence"/>
</dbReference>
<comment type="caution">
    <text evidence="1">The sequence shown here is derived from an EMBL/GenBank/DDBJ whole genome shotgun (WGS) entry which is preliminary data.</text>
</comment>
<name>V8N1M2_OPHHA</name>
<sequence>MKQGESFCLTSPPESIAVELTTPPVIVKDITFPDLDPEKRSGTPDGLVFAGTTKVHCHPQDSHHHIDKIW</sequence>
<dbReference type="AlphaFoldDB" id="V8N1M2"/>
<proteinExistence type="predicted"/>
<protein>
    <submittedName>
        <fullName evidence="1">Uncharacterized protein</fullName>
    </submittedName>
</protein>
<organism evidence="1 2">
    <name type="scientific">Ophiophagus hannah</name>
    <name type="common">King cobra</name>
    <name type="synonym">Naja hannah</name>
    <dbReference type="NCBI Taxonomy" id="8665"/>
    <lineage>
        <taxon>Eukaryota</taxon>
        <taxon>Metazoa</taxon>
        <taxon>Chordata</taxon>
        <taxon>Craniata</taxon>
        <taxon>Vertebrata</taxon>
        <taxon>Euteleostomi</taxon>
        <taxon>Lepidosauria</taxon>
        <taxon>Squamata</taxon>
        <taxon>Bifurcata</taxon>
        <taxon>Unidentata</taxon>
        <taxon>Episquamata</taxon>
        <taxon>Toxicofera</taxon>
        <taxon>Serpentes</taxon>
        <taxon>Colubroidea</taxon>
        <taxon>Elapidae</taxon>
        <taxon>Elapinae</taxon>
        <taxon>Ophiophagus</taxon>
    </lineage>
</organism>
<feature type="non-terminal residue" evidence="1">
    <location>
        <position position="1"/>
    </location>
</feature>
<gene>
    <name evidence="1" type="ORF">L345_18115</name>
</gene>
<accession>V8N1M2</accession>
<evidence type="ECO:0000313" key="1">
    <source>
        <dbReference type="EMBL" id="ETE56174.1"/>
    </source>
</evidence>
<evidence type="ECO:0000313" key="2">
    <source>
        <dbReference type="Proteomes" id="UP000018936"/>
    </source>
</evidence>
<keyword evidence="2" id="KW-1185">Reference proteome</keyword>